<reference evidence="1 2" key="1">
    <citation type="submission" date="2015-11" db="EMBL/GenBank/DDBJ databases">
        <title>Exploring the genomic traits of fungus-feeding bacterial genus Collimonas.</title>
        <authorList>
            <person name="Song C."/>
            <person name="Schmidt R."/>
            <person name="de Jager V."/>
            <person name="Krzyzanowska D."/>
            <person name="Jongedijk E."/>
            <person name="Cankar K."/>
            <person name="Beekwilder J."/>
            <person name="van Veen A."/>
            <person name="de Boer W."/>
            <person name="van Veen J.A."/>
            <person name="Garbeva P."/>
        </authorList>
    </citation>
    <scope>NUCLEOTIDE SEQUENCE [LARGE SCALE GENOMIC DNA]</scope>
    <source>
        <strain evidence="1 2">Ter6</strain>
    </source>
</reference>
<protein>
    <submittedName>
        <fullName evidence="1">Uncharacterized protein</fullName>
    </submittedName>
</protein>
<dbReference type="Proteomes" id="UP000072421">
    <property type="component" value="Chromosome"/>
</dbReference>
<gene>
    <name evidence="1" type="ORF">CFter6_1402</name>
</gene>
<dbReference type="PATRIC" id="fig|158899.10.peg.1413"/>
<name>A0A127P8G4_9BURK</name>
<dbReference type="EMBL" id="CP013232">
    <property type="protein sequence ID" value="AMO94112.1"/>
    <property type="molecule type" value="Genomic_DNA"/>
</dbReference>
<proteinExistence type="predicted"/>
<sequence length="37" mass="4107">MQALAAQRSRVTGIILRLQPMLAYVVFLKSSPSPSYL</sequence>
<evidence type="ECO:0000313" key="1">
    <source>
        <dbReference type="EMBL" id="AMO94112.1"/>
    </source>
</evidence>
<organism evidence="1">
    <name type="scientific">Collimonas fungivorans</name>
    <dbReference type="NCBI Taxonomy" id="158899"/>
    <lineage>
        <taxon>Bacteria</taxon>
        <taxon>Pseudomonadati</taxon>
        <taxon>Pseudomonadota</taxon>
        <taxon>Betaproteobacteria</taxon>
        <taxon>Burkholderiales</taxon>
        <taxon>Oxalobacteraceae</taxon>
        <taxon>Collimonas</taxon>
    </lineage>
</organism>
<dbReference type="AlphaFoldDB" id="A0A127P8G4"/>
<accession>A0A127P8G4</accession>
<evidence type="ECO:0000313" key="2">
    <source>
        <dbReference type="Proteomes" id="UP000072421"/>
    </source>
</evidence>